<evidence type="ECO:0000313" key="2">
    <source>
        <dbReference type="EMBL" id="MDS0280996.1"/>
    </source>
</evidence>
<feature type="transmembrane region" description="Helical" evidence="1">
    <location>
        <begin position="12"/>
        <end position="37"/>
    </location>
</feature>
<feature type="transmembrane region" description="Helical" evidence="1">
    <location>
        <begin position="49"/>
        <end position="67"/>
    </location>
</feature>
<feature type="transmembrane region" description="Helical" evidence="1">
    <location>
        <begin position="73"/>
        <end position="92"/>
    </location>
</feature>
<dbReference type="Proteomes" id="UP001268864">
    <property type="component" value="Unassembled WGS sequence"/>
</dbReference>
<organism evidence="2 3">
    <name type="scientific">Haloarcula onubensis</name>
    <dbReference type="NCBI Taxonomy" id="2950539"/>
    <lineage>
        <taxon>Archaea</taxon>
        <taxon>Methanobacteriati</taxon>
        <taxon>Methanobacteriota</taxon>
        <taxon>Stenosarchaea group</taxon>
        <taxon>Halobacteria</taxon>
        <taxon>Halobacteriales</taxon>
        <taxon>Haloarculaceae</taxon>
        <taxon>Haloarcula</taxon>
    </lineage>
</organism>
<keyword evidence="3" id="KW-1185">Reference proteome</keyword>
<protein>
    <submittedName>
        <fullName evidence="2">Uncharacterized protein</fullName>
    </submittedName>
</protein>
<gene>
    <name evidence="2" type="ORF">NDI86_02605</name>
</gene>
<keyword evidence="1" id="KW-0472">Membrane</keyword>
<sequence>MTGVRPVGVAAVVAALLSGVVAATTLAAPVALLGVGLVAVGTVRAARRAVTAGAVTLAVAVLVAGVVGTGPLALLVATAAAVLAWDFGHYAVALDHGLADEAVTRNAELVRVAGGTLVGAAAVGGLSLSTLAVAVPAVDTLTAGLLFVGSVLAVYGLR</sequence>
<proteinExistence type="predicted"/>
<feature type="transmembrane region" description="Helical" evidence="1">
    <location>
        <begin position="140"/>
        <end position="157"/>
    </location>
</feature>
<name>A0ABU2FJQ6_9EURY</name>
<feature type="transmembrane region" description="Helical" evidence="1">
    <location>
        <begin position="112"/>
        <end position="134"/>
    </location>
</feature>
<keyword evidence="1" id="KW-0812">Transmembrane</keyword>
<dbReference type="InterPro" id="IPR055941">
    <property type="entry name" value="DUF7519"/>
</dbReference>
<accession>A0ABU2FJQ6</accession>
<dbReference type="RefSeq" id="WP_310898836.1">
    <property type="nucleotide sequence ID" value="NZ_JAMQOS010000001.1"/>
</dbReference>
<keyword evidence="1" id="KW-1133">Transmembrane helix</keyword>
<evidence type="ECO:0000256" key="1">
    <source>
        <dbReference type="SAM" id="Phobius"/>
    </source>
</evidence>
<dbReference type="Pfam" id="PF24363">
    <property type="entry name" value="DUF7519"/>
    <property type="match status" value="1"/>
</dbReference>
<comment type="caution">
    <text evidence="2">The sequence shown here is derived from an EMBL/GenBank/DDBJ whole genome shotgun (WGS) entry which is preliminary data.</text>
</comment>
<evidence type="ECO:0000313" key="3">
    <source>
        <dbReference type="Proteomes" id="UP001268864"/>
    </source>
</evidence>
<reference evidence="2 3" key="1">
    <citation type="submission" date="2022-06" db="EMBL/GenBank/DDBJ databases">
        <title>Halomicroarcula sp. a new haloarchaeum isolate from saline soil.</title>
        <authorList>
            <person name="Strakova D."/>
            <person name="Galisteo C."/>
            <person name="Sanchez-Porro C."/>
            <person name="Ventosa A."/>
        </authorList>
    </citation>
    <scope>NUCLEOTIDE SEQUENCE [LARGE SCALE GENOMIC DNA]</scope>
    <source>
        <strain evidence="2 3">S3CR25-11</strain>
    </source>
</reference>
<dbReference type="EMBL" id="JAMQOS010000001">
    <property type="protein sequence ID" value="MDS0280996.1"/>
    <property type="molecule type" value="Genomic_DNA"/>
</dbReference>